<gene>
    <name evidence="11" type="ORF">LOTGIDRAFT_68388</name>
</gene>
<feature type="non-terminal residue" evidence="11">
    <location>
        <position position="1"/>
    </location>
</feature>
<comment type="subcellular location">
    <subcellularLocation>
        <location evidence="1">Membrane</location>
        <topology evidence="1">Single-pass membrane protein</topology>
    </subcellularLocation>
</comment>
<evidence type="ECO:0000256" key="8">
    <source>
        <dbReference type="ARBA" id="ARBA00023170"/>
    </source>
</evidence>
<evidence type="ECO:0000313" key="12">
    <source>
        <dbReference type="Proteomes" id="UP000030746"/>
    </source>
</evidence>
<feature type="disulfide bond" evidence="10">
    <location>
        <begin position="59"/>
        <end position="71"/>
    </location>
</feature>
<dbReference type="SUPFAM" id="SSF57424">
    <property type="entry name" value="LDL receptor-like module"/>
    <property type="match status" value="3"/>
</dbReference>
<dbReference type="OMA" id="LCKDQRS"/>
<dbReference type="GO" id="GO:0043235">
    <property type="term" value="C:receptor complex"/>
    <property type="evidence" value="ECO:0007669"/>
    <property type="project" value="TreeGrafter"/>
</dbReference>
<evidence type="ECO:0000256" key="5">
    <source>
        <dbReference type="ARBA" id="ARBA00022989"/>
    </source>
</evidence>
<sequence length="132" mass="14652">SCINGQFSCDGSNCSRECTAEEFKCVDDGLCVEKKYLCNGIFNCRDGSDEVNCSETRTCSEEEFTCNNGRCVPMAFKCDGHNDCQDFSDEFNCKQCKDTEFMCSLTPLQCIAKQLLCDGHDDCGEGTDEINC</sequence>
<feature type="disulfide bond" evidence="10">
    <location>
        <begin position="117"/>
        <end position="132"/>
    </location>
</feature>
<dbReference type="PRINTS" id="PR00261">
    <property type="entry name" value="LDLRECEPTOR"/>
</dbReference>
<organism evidence="11 12">
    <name type="scientific">Lottia gigantea</name>
    <name type="common">Giant owl limpet</name>
    <dbReference type="NCBI Taxonomy" id="225164"/>
    <lineage>
        <taxon>Eukaryota</taxon>
        <taxon>Metazoa</taxon>
        <taxon>Spiralia</taxon>
        <taxon>Lophotrochozoa</taxon>
        <taxon>Mollusca</taxon>
        <taxon>Gastropoda</taxon>
        <taxon>Patellogastropoda</taxon>
        <taxon>Lottioidea</taxon>
        <taxon>Lottiidae</taxon>
        <taxon>Lottia</taxon>
    </lineage>
</organism>
<protein>
    <submittedName>
        <fullName evidence="11">Uncharacterized protein</fullName>
    </submittedName>
</protein>
<keyword evidence="6" id="KW-0472">Membrane</keyword>
<feature type="disulfide bond" evidence="10">
    <location>
        <begin position="66"/>
        <end position="84"/>
    </location>
</feature>
<dbReference type="PANTHER" id="PTHR22722">
    <property type="entry name" value="LOW-DENSITY LIPOPROTEIN RECEPTOR-RELATED PROTEIN 2-RELATED"/>
    <property type="match status" value="1"/>
</dbReference>
<dbReference type="InterPro" id="IPR002172">
    <property type="entry name" value="LDrepeatLR_classA_rpt"/>
</dbReference>
<keyword evidence="3" id="KW-0732">Signal</keyword>
<dbReference type="PROSITE" id="PS50068">
    <property type="entry name" value="LDLRA_2"/>
    <property type="match status" value="3"/>
</dbReference>
<evidence type="ECO:0000256" key="7">
    <source>
        <dbReference type="ARBA" id="ARBA00023157"/>
    </source>
</evidence>
<evidence type="ECO:0000256" key="2">
    <source>
        <dbReference type="ARBA" id="ARBA00022692"/>
    </source>
</evidence>
<dbReference type="RefSeq" id="XP_009052577.1">
    <property type="nucleotide sequence ID" value="XM_009054329.1"/>
</dbReference>
<comment type="caution">
    <text evidence="10">Lacks conserved residue(s) required for the propagation of feature annotation.</text>
</comment>
<dbReference type="FunFam" id="4.10.400.10:FF:000034">
    <property type="entry name" value="Low-density lipoprotein receptor-related protein 2"/>
    <property type="match status" value="1"/>
</dbReference>
<name>V3ZYV0_LOTGI</name>
<dbReference type="EMBL" id="KB201392">
    <property type="protein sequence ID" value="ESO96718.1"/>
    <property type="molecule type" value="Genomic_DNA"/>
</dbReference>
<dbReference type="SMART" id="SM00192">
    <property type="entry name" value="LDLa"/>
    <property type="match status" value="3"/>
</dbReference>
<dbReference type="HOGENOM" id="CLU_085098_1_4_1"/>
<dbReference type="GeneID" id="20251865"/>
<evidence type="ECO:0000256" key="10">
    <source>
        <dbReference type="PROSITE-ProRule" id="PRU00124"/>
    </source>
</evidence>
<dbReference type="Gene3D" id="4.10.400.10">
    <property type="entry name" value="Low-density Lipoprotein Receptor"/>
    <property type="match status" value="3"/>
</dbReference>
<dbReference type="CDD" id="cd00112">
    <property type="entry name" value="LDLa"/>
    <property type="match status" value="3"/>
</dbReference>
<dbReference type="Proteomes" id="UP000030746">
    <property type="component" value="Unassembled WGS sequence"/>
</dbReference>
<dbReference type="OrthoDB" id="6142318at2759"/>
<dbReference type="InterPro" id="IPR051221">
    <property type="entry name" value="LDLR-related"/>
</dbReference>
<proteinExistence type="predicted"/>
<keyword evidence="2" id="KW-0812">Transmembrane</keyword>
<dbReference type="Pfam" id="PF00057">
    <property type="entry name" value="Ldl_recept_a"/>
    <property type="match status" value="3"/>
</dbReference>
<feature type="non-terminal residue" evidence="11">
    <location>
        <position position="132"/>
    </location>
</feature>
<feature type="disulfide bond" evidence="10">
    <location>
        <begin position="38"/>
        <end position="53"/>
    </location>
</feature>
<dbReference type="PROSITE" id="PS01209">
    <property type="entry name" value="LDLRA_1"/>
    <property type="match status" value="2"/>
</dbReference>
<dbReference type="KEGG" id="lgi:LOTGIDRAFT_68388"/>
<evidence type="ECO:0000256" key="9">
    <source>
        <dbReference type="ARBA" id="ARBA00023180"/>
    </source>
</evidence>
<keyword evidence="5" id="KW-1133">Transmembrane helix</keyword>
<evidence type="ECO:0000256" key="6">
    <source>
        <dbReference type="ARBA" id="ARBA00023136"/>
    </source>
</evidence>
<dbReference type="InterPro" id="IPR036055">
    <property type="entry name" value="LDL_receptor-like_sf"/>
</dbReference>
<feature type="disulfide bond" evidence="10">
    <location>
        <begin position="78"/>
        <end position="93"/>
    </location>
</feature>
<keyword evidence="4" id="KW-0677">Repeat</keyword>
<dbReference type="GO" id="GO:0005886">
    <property type="term" value="C:plasma membrane"/>
    <property type="evidence" value="ECO:0007669"/>
    <property type="project" value="TreeGrafter"/>
</dbReference>
<dbReference type="CTD" id="20251865"/>
<dbReference type="InterPro" id="IPR023415">
    <property type="entry name" value="LDLR_class-A_CS"/>
</dbReference>
<keyword evidence="8" id="KW-0675">Receptor</keyword>
<evidence type="ECO:0000313" key="11">
    <source>
        <dbReference type="EMBL" id="ESO96718.1"/>
    </source>
</evidence>
<keyword evidence="7 10" id="KW-1015">Disulfide bond</keyword>
<keyword evidence="9" id="KW-0325">Glycoprotein</keyword>
<keyword evidence="12" id="KW-1185">Reference proteome</keyword>
<evidence type="ECO:0000256" key="1">
    <source>
        <dbReference type="ARBA" id="ARBA00004167"/>
    </source>
</evidence>
<reference evidence="11 12" key="1">
    <citation type="journal article" date="2013" name="Nature">
        <title>Insights into bilaterian evolution from three spiralian genomes.</title>
        <authorList>
            <person name="Simakov O."/>
            <person name="Marletaz F."/>
            <person name="Cho S.J."/>
            <person name="Edsinger-Gonzales E."/>
            <person name="Havlak P."/>
            <person name="Hellsten U."/>
            <person name="Kuo D.H."/>
            <person name="Larsson T."/>
            <person name="Lv J."/>
            <person name="Arendt D."/>
            <person name="Savage R."/>
            <person name="Osoegawa K."/>
            <person name="de Jong P."/>
            <person name="Grimwood J."/>
            <person name="Chapman J.A."/>
            <person name="Shapiro H."/>
            <person name="Aerts A."/>
            <person name="Otillar R.P."/>
            <person name="Terry A.Y."/>
            <person name="Boore J.L."/>
            <person name="Grigoriev I.V."/>
            <person name="Lindberg D.R."/>
            <person name="Seaver E.C."/>
            <person name="Weisblat D.A."/>
            <person name="Putnam N.H."/>
            <person name="Rokhsar D.S."/>
        </authorList>
    </citation>
    <scope>NUCLEOTIDE SEQUENCE [LARGE SCALE GENOMIC DNA]</scope>
</reference>
<evidence type="ECO:0000256" key="4">
    <source>
        <dbReference type="ARBA" id="ARBA00022737"/>
    </source>
</evidence>
<accession>V3ZYV0</accession>
<dbReference type="AlphaFoldDB" id="V3ZYV0"/>
<evidence type="ECO:0000256" key="3">
    <source>
        <dbReference type="ARBA" id="ARBA00022729"/>
    </source>
</evidence>